<evidence type="ECO:0000256" key="2">
    <source>
        <dbReference type="ARBA" id="ARBA00022692"/>
    </source>
</evidence>
<accession>A0A1H3WG28</accession>
<organism evidence="6 7">
    <name type="scientific">Microbulbifer marinus</name>
    <dbReference type="NCBI Taxonomy" id="658218"/>
    <lineage>
        <taxon>Bacteria</taxon>
        <taxon>Pseudomonadati</taxon>
        <taxon>Pseudomonadota</taxon>
        <taxon>Gammaproteobacteria</taxon>
        <taxon>Cellvibrionales</taxon>
        <taxon>Microbulbiferaceae</taxon>
        <taxon>Microbulbifer</taxon>
    </lineage>
</organism>
<sequence length="131" mass="14260">MPTVTALYAGLCAILLIALASRVVLFRRSKKVGIGSGKDRLDEVRIRVHANATEYMPIALLLLLIAELNGLGILWLHILGALFLFARLLHAFGLTAGKGGYHLGRFWGTAISWTVILVLAVVDITKYFSAT</sequence>
<reference evidence="7" key="1">
    <citation type="submission" date="2016-10" db="EMBL/GenBank/DDBJ databases">
        <authorList>
            <person name="Varghese N."/>
            <person name="Submissions S."/>
        </authorList>
    </citation>
    <scope>NUCLEOTIDE SEQUENCE [LARGE SCALE GENOMIC DNA]</scope>
    <source>
        <strain evidence="7">CGMCC 1.10657</strain>
    </source>
</reference>
<dbReference type="PANTHER" id="PTHR35814:SF1">
    <property type="entry name" value="GLUTATHIONE S-TRANSFERASE-RELATED"/>
    <property type="match status" value="1"/>
</dbReference>
<evidence type="ECO:0000256" key="3">
    <source>
        <dbReference type="ARBA" id="ARBA00022989"/>
    </source>
</evidence>
<keyword evidence="4 5" id="KW-0472">Membrane</keyword>
<dbReference type="GO" id="GO:0016020">
    <property type="term" value="C:membrane"/>
    <property type="evidence" value="ECO:0007669"/>
    <property type="project" value="UniProtKB-SubCell"/>
</dbReference>
<protein>
    <recommendedName>
        <fullName evidence="8">Glutathione S-transferase</fullName>
    </recommendedName>
</protein>
<feature type="transmembrane region" description="Helical" evidence="5">
    <location>
        <begin position="6"/>
        <end position="25"/>
    </location>
</feature>
<dbReference type="InterPro" id="IPR001129">
    <property type="entry name" value="Membr-assoc_MAPEG"/>
</dbReference>
<evidence type="ECO:0000313" key="6">
    <source>
        <dbReference type="EMBL" id="SDZ85188.1"/>
    </source>
</evidence>
<feature type="transmembrane region" description="Helical" evidence="5">
    <location>
        <begin position="106"/>
        <end position="128"/>
    </location>
</feature>
<gene>
    <name evidence="6" type="ORF">SAMN05216562_0766</name>
</gene>
<evidence type="ECO:0008006" key="8">
    <source>
        <dbReference type="Google" id="ProtNLM"/>
    </source>
</evidence>
<dbReference type="EMBL" id="FNQO01000001">
    <property type="protein sequence ID" value="SDZ85188.1"/>
    <property type="molecule type" value="Genomic_DNA"/>
</dbReference>
<keyword evidence="7" id="KW-1185">Reference proteome</keyword>
<evidence type="ECO:0000256" key="5">
    <source>
        <dbReference type="SAM" id="Phobius"/>
    </source>
</evidence>
<dbReference type="InterPro" id="IPR023352">
    <property type="entry name" value="MAPEG-like_dom_sf"/>
</dbReference>
<dbReference type="STRING" id="658218.SAMN05216562_0766"/>
<dbReference type="PANTHER" id="PTHR35814">
    <property type="match status" value="1"/>
</dbReference>
<proteinExistence type="predicted"/>
<name>A0A1H3WG28_9GAMM</name>
<keyword evidence="2 5" id="KW-0812">Transmembrane</keyword>
<keyword evidence="3 5" id="KW-1133">Transmembrane helix</keyword>
<dbReference type="Gene3D" id="1.20.120.550">
    <property type="entry name" value="Membrane associated eicosanoid/glutathione metabolism-like domain"/>
    <property type="match status" value="1"/>
</dbReference>
<evidence type="ECO:0000313" key="7">
    <source>
        <dbReference type="Proteomes" id="UP000198658"/>
    </source>
</evidence>
<feature type="transmembrane region" description="Helical" evidence="5">
    <location>
        <begin position="72"/>
        <end position="94"/>
    </location>
</feature>
<evidence type="ECO:0000256" key="1">
    <source>
        <dbReference type="ARBA" id="ARBA00004370"/>
    </source>
</evidence>
<dbReference type="Proteomes" id="UP000198658">
    <property type="component" value="Unassembled WGS sequence"/>
</dbReference>
<dbReference type="OrthoDB" id="8537976at2"/>
<dbReference type="SUPFAM" id="SSF161084">
    <property type="entry name" value="MAPEG domain-like"/>
    <property type="match status" value="1"/>
</dbReference>
<dbReference type="AlphaFoldDB" id="A0A1H3WG28"/>
<evidence type="ECO:0000256" key="4">
    <source>
        <dbReference type="ARBA" id="ARBA00023136"/>
    </source>
</evidence>
<comment type="subcellular location">
    <subcellularLocation>
        <location evidence="1">Membrane</location>
    </subcellularLocation>
</comment>
<dbReference type="Pfam" id="PF01124">
    <property type="entry name" value="MAPEG"/>
    <property type="match status" value="1"/>
</dbReference>
<dbReference type="RefSeq" id="WP_091385312.1">
    <property type="nucleotide sequence ID" value="NZ_FNQO01000001.1"/>
</dbReference>